<proteinExistence type="predicted"/>
<dbReference type="InterPro" id="IPR009057">
    <property type="entry name" value="Homeodomain-like_sf"/>
</dbReference>
<keyword evidence="3" id="KW-0804">Transcription</keyword>
<feature type="DNA-binding region" description="H-T-H motif" evidence="4">
    <location>
        <begin position="34"/>
        <end position="53"/>
    </location>
</feature>
<dbReference type="Pfam" id="PF00440">
    <property type="entry name" value="TetR_N"/>
    <property type="match status" value="1"/>
</dbReference>
<sequence>MRKRPQQQRSREMVRALIDATGKVIQQQGLDNTTTARIAEVAGVSVGSLYQYFGDKDGLIEALMESLADEIGTGLKRLPVMDNVDMAATVGSAIRFGFAVLHSRDGLYLELVRNWHRLPTNRVMDALQQHFMELARLYFLRHYQHHQISNLEVRVFIVTNSVLFTMIRHISQHSGLIREQELADELTLMVARYLASPPDTVEESP</sequence>
<keyword evidence="2 4" id="KW-0238">DNA-binding</keyword>
<feature type="domain" description="HTH tetR-type" evidence="5">
    <location>
        <begin position="11"/>
        <end position="71"/>
    </location>
</feature>
<evidence type="ECO:0000256" key="4">
    <source>
        <dbReference type="PROSITE-ProRule" id="PRU00335"/>
    </source>
</evidence>
<keyword evidence="7" id="KW-1185">Reference proteome</keyword>
<dbReference type="PROSITE" id="PS01081">
    <property type="entry name" value="HTH_TETR_1"/>
    <property type="match status" value="1"/>
</dbReference>
<dbReference type="PRINTS" id="PR00455">
    <property type="entry name" value="HTHTETR"/>
</dbReference>
<gene>
    <name evidence="6" type="ORF">T9A_02723</name>
</gene>
<evidence type="ECO:0000259" key="5">
    <source>
        <dbReference type="PROSITE" id="PS50977"/>
    </source>
</evidence>
<accession>A0ABR4WAT0</accession>
<dbReference type="SUPFAM" id="SSF46689">
    <property type="entry name" value="Homeodomain-like"/>
    <property type="match status" value="1"/>
</dbReference>
<dbReference type="PANTHER" id="PTHR30055">
    <property type="entry name" value="HTH-TYPE TRANSCRIPTIONAL REGULATOR RUTR"/>
    <property type="match status" value="1"/>
</dbReference>
<dbReference type="InterPro" id="IPR001647">
    <property type="entry name" value="HTH_TetR"/>
</dbReference>
<dbReference type="InterPro" id="IPR023772">
    <property type="entry name" value="DNA-bd_HTH_TetR-type_CS"/>
</dbReference>
<dbReference type="PROSITE" id="PS50977">
    <property type="entry name" value="HTH_TETR_2"/>
    <property type="match status" value="1"/>
</dbReference>
<dbReference type="Gene3D" id="1.10.357.10">
    <property type="entry name" value="Tetracycline Repressor, domain 2"/>
    <property type="match status" value="1"/>
</dbReference>
<protein>
    <submittedName>
        <fullName evidence="6">TetR family regulatory protein</fullName>
    </submittedName>
</protein>
<dbReference type="PANTHER" id="PTHR30055:SF234">
    <property type="entry name" value="HTH-TYPE TRANSCRIPTIONAL REGULATOR BETI"/>
    <property type="match status" value="1"/>
</dbReference>
<evidence type="ECO:0000313" key="7">
    <source>
        <dbReference type="Proteomes" id="UP000029443"/>
    </source>
</evidence>
<keyword evidence="1" id="KW-0805">Transcription regulation</keyword>
<dbReference type="InterPro" id="IPR050109">
    <property type="entry name" value="HTH-type_TetR-like_transc_reg"/>
</dbReference>
<evidence type="ECO:0000256" key="2">
    <source>
        <dbReference type="ARBA" id="ARBA00023125"/>
    </source>
</evidence>
<reference evidence="6 7" key="1">
    <citation type="submission" date="2012-09" db="EMBL/GenBank/DDBJ databases">
        <title>Genome Sequence of alkane-degrading Bacterium Alcanivorax jadensis T9.</title>
        <authorList>
            <person name="Lai Q."/>
            <person name="Shao Z."/>
        </authorList>
    </citation>
    <scope>NUCLEOTIDE SEQUENCE [LARGE SCALE GENOMIC DNA]</scope>
    <source>
        <strain evidence="6 7">T9</strain>
    </source>
</reference>
<evidence type="ECO:0000256" key="1">
    <source>
        <dbReference type="ARBA" id="ARBA00023015"/>
    </source>
</evidence>
<comment type="caution">
    <text evidence="6">The sequence shown here is derived from an EMBL/GenBank/DDBJ whole genome shotgun (WGS) entry which is preliminary data.</text>
</comment>
<evidence type="ECO:0000256" key="3">
    <source>
        <dbReference type="ARBA" id="ARBA00023163"/>
    </source>
</evidence>
<organism evidence="6 7">
    <name type="scientific">Alcanivorax jadensis T9</name>
    <dbReference type="NCBI Taxonomy" id="1177181"/>
    <lineage>
        <taxon>Bacteria</taxon>
        <taxon>Pseudomonadati</taxon>
        <taxon>Pseudomonadota</taxon>
        <taxon>Gammaproteobacteria</taxon>
        <taxon>Oceanospirillales</taxon>
        <taxon>Alcanivoracaceae</taxon>
        <taxon>Alcanivorax</taxon>
    </lineage>
</organism>
<dbReference type="Proteomes" id="UP000029443">
    <property type="component" value="Unassembled WGS sequence"/>
</dbReference>
<name>A0ABR4WAT0_9GAMM</name>
<dbReference type="EMBL" id="ARXU01000012">
    <property type="protein sequence ID" value="KGD60330.1"/>
    <property type="molecule type" value="Genomic_DNA"/>
</dbReference>
<dbReference type="RefSeq" id="WP_035249479.1">
    <property type="nucleotide sequence ID" value="NZ_ARXU01000012.1"/>
</dbReference>
<evidence type="ECO:0000313" key="6">
    <source>
        <dbReference type="EMBL" id="KGD60330.1"/>
    </source>
</evidence>